<dbReference type="EMBL" id="MKKU01000254">
    <property type="protein sequence ID" value="RNF17734.1"/>
    <property type="molecule type" value="Genomic_DNA"/>
</dbReference>
<keyword evidence="1" id="KW-0175">Coiled coil</keyword>
<feature type="region of interest" description="Disordered" evidence="2">
    <location>
        <begin position="1"/>
        <end position="40"/>
    </location>
</feature>
<sequence>MQRPQLSCRGEAARMQRRKQPPVPGAGKEPTAAVGAEGAPPRHAVLESALVKNLKKQITCLEMEVAVLKGSSKTLPELNGATTGNTCAADAAARGLGSAAADTAPTAAHARVHPSTLWDDAGEKEARRRESLQSANAASLQFTAQRLRLDKEALEVRLRCEQEEKQKLSMENARLLLALRESRGKGEEAHRRLAEALSALNTEQGRRREVEDKLRVPPPAEGDAECREDIFSEKEYYRVQTDRLRVAQQDGLVCIAELEKQLKTERARAAEAESQLCAALEEVRRLNSLAAERSSVYESLDKSYAGMCTLLQMAVDDCDALQHQLRQRQPDAFSPASSVSITETLRGLEQISSALKKEVVEGVRRADGGKALDEERSLCGLDKATFSSPPPAAAVPPPPAAAVPPPPPAAAVPPPPPAAAVPPPPAAAVPPPPPAAAVPPPPAATAVTSVSAHEPPKIQETSLRDAIDDELENIERRIREEEASLLAYLNSR</sequence>
<feature type="compositionally biased region" description="Basic and acidic residues" evidence="2">
    <location>
        <begin position="454"/>
        <end position="465"/>
    </location>
</feature>
<evidence type="ECO:0000313" key="4">
    <source>
        <dbReference type="Proteomes" id="UP000284403"/>
    </source>
</evidence>
<feature type="coiled-coil region" evidence="1">
    <location>
        <begin position="144"/>
        <end position="213"/>
    </location>
</feature>
<evidence type="ECO:0000313" key="3">
    <source>
        <dbReference type="EMBL" id="RNF17734.1"/>
    </source>
</evidence>
<feature type="region of interest" description="Disordered" evidence="2">
    <location>
        <begin position="381"/>
        <end position="465"/>
    </location>
</feature>
<dbReference type="RefSeq" id="XP_029228237.1">
    <property type="nucleotide sequence ID" value="XM_029371676.1"/>
</dbReference>
<feature type="region of interest" description="Disordered" evidence="2">
    <location>
        <begin position="104"/>
        <end position="135"/>
    </location>
</feature>
<feature type="compositionally biased region" description="Basic and acidic residues" evidence="2">
    <location>
        <begin position="121"/>
        <end position="131"/>
    </location>
</feature>
<dbReference type="AlphaFoldDB" id="A0A3R7L1E6"/>
<accession>A0A3R7L1E6</accession>
<reference evidence="3 4" key="1">
    <citation type="journal article" date="2018" name="BMC Genomics">
        <title>Genomic comparison of Trypanosoma conorhini and Trypanosoma rangeli to Trypanosoma cruzi strains of high and low virulence.</title>
        <authorList>
            <person name="Bradwell K.R."/>
            <person name="Koparde V.N."/>
            <person name="Matveyev A.V."/>
            <person name="Serrano M.G."/>
            <person name="Alves J.M."/>
            <person name="Parikh H."/>
            <person name="Huang B."/>
            <person name="Lee V."/>
            <person name="Espinosa-Alvarez O."/>
            <person name="Ortiz P.A."/>
            <person name="Costa-Martins A.G."/>
            <person name="Teixeira M.M."/>
            <person name="Buck G.A."/>
        </authorList>
    </citation>
    <scope>NUCLEOTIDE SEQUENCE [LARGE SCALE GENOMIC DNA]</scope>
    <source>
        <strain evidence="3 4">025E</strain>
    </source>
</reference>
<proteinExistence type="predicted"/>
<dbReference type="OrthoDB" id="267158at2759"/>
<evidence type="ECO:0000256" key="2">
    <source>
        <dbReference type="SAM" id="MobiDB-lite"/>
    </source>
</evidence>
<keyword evidence="4" id="KW-1185">Reference proteome</keyword>
<evidence type="ECO:0000256" key="1">
    <source>
        <dbReference type="SAM" id="Coils"/>
    </source>
</evidence>
<comment type="caution">
    <text evidence="3">The sequence shown here is derived from an EMBL/GenBank/DDBJ whole genome shotgun (WGS) entry which is preliminary data.</text>
</comment>
<feature type="compositionally biased region" description="Pro residues" evidence="2">
    <location>
        <begin position="388"/>
        <end position="443"/>
    </location>
</feature>
<organism evidence="3 4">
    <name type="scientific">Trypanosoma conorhini</name>
    <dbReference type="NCBI Taxonomy" id="83891"/>
    <lineage>
        <taxon>Eukaryota</taxon>
        <taxon>Discoba</taxon>
        <taxon>Euglenozoa</taxon>
        <taxon>Kinetoplastea</taxon>
        <taxon>Metakinetoplastina</taxon>
        <taxon>Trypanosomatida</taxon>
        <taxon>Trypanosomatidae</taxon>
        <taxon>Trypanosoma</taxon>
    </lineage>
</organism>
<protein>
    <submittedName>
        <fullName evidence="3">Uncharacterized protein</fullName>
    </submittedName>
</protein>
<dbReference type="Proteomes" id="UP000284403">
    <property type="component" value="Unassembled WGS sequence"/>
</dbReference>
<gene>
    <name evidence="3" type="ORF">Tco025E_04771</name>
</gene>
<dbReference type="GeneID" id="40318382"/>
<name>A0A3R7L1E6_9TRYP</name>